<sequence length="130" mass="14037">MTTNSIAIISVLMLAQYFFFTMRAGLARGKDKVVAPAMTGDEAFEKRLRVQLNTLEQMAIALPAMWLCATYFRVDVAAVAGLVYLIGRFLYSIGYLSASASKRGPGMGLTMLSSIVMLGGTLFGAIRALI</sequence>
<dbReference type="Proteomes" id="UP000253083">
    <property type="component" value="Unassembled WGS sequence"/>
</dbReference>
<comment type="caution">
    <text evidence="6">The sequence shown here is derived from an EMBL/GenBank/DDBJ whole genome shotgun (WGS) entry which is preliminary data.</text>
</comment>
<evidence type="ECO:0000256" key="1">
    <source>
        <dbReference type="ARBA" id="ARBA00004141"/>
    </source>
</evidence>
<feature type="transmembrane region" description="Helical" evidence="5">
    <location>
        <begin position="78"/>
        <end position="97"/>
    </location>
</feature>
<keyword evidence="4 5" id="KW-0472">Membrane</keyword>
<dbReference type="RefSeq" id="WP_113954295.1">
    <property type="nucleotide sequence ID" value="NZ_QNRT01000002.1"/>
</dbReference>
<accession>A0A395JL65</accession>
<dbReference type="GO" id="GO:0004602">
    <property type="term" value="F:glutathione peroxidase activity"/>
    <property type="evidence" value="ECO:0007669"/>
    <property type="project" value="TreeGrafter"/>
</dbReference>
<comment type="subcellular location">
    <subcellularLocation>
        <location evidence="1">Membrane</location>
        <topology evidence="1">Multi-pass membrane protein</topology>
    </subcellularLocation>
</comment>
<evidence type="ECO:0000256" key="5">
    <source>
        <dbReference type="SAM" id="Phobius"/>
    </source>
</evidence>
<dbReference type="GO" id="GO:0004364">
    <property type="term" value="F:glutathione transferase activity"/>
    <property type="evidence" value="ECO:0007669"/>
    <property type="project" value="TreeGrafter"/>
</dbReference>
<evidence type="ECO:0000256" key="3">
    <source>
        <dbReference type="ARBA" id="ARBA00022989"/>
    </source>
</evidence>
<evidence type="ECO:0000256" key="4">
    <source>
        <dbReference type="ARBA" id="ARBA00023136"/>
    </source>
</evidence>
<proteinExistence type="predicted"/>
<organism evidence="6 7">
    <name type="scientific">Arenicella xantha</name>
    <dbReference type="NCBI Taxonomy" id="644221"/>
    <lineage>
        <taxon>Bacteria</taxon>
        <taxon>Pseudomonadati</taxon>
        <taxon>Pseudomonadota</taxon>
        <taxon>Gammaproteobacteria</taxon>
        <taxon>Arenicellales</taxon>
        <taxon>Arenicellaceae</taxon>
        <taxon>Arenicella</taxon>
    </lineage>
</organism>
<reference evidence="6 7" key="1">
    <citation type="submission" date="2018-06" db="EMBL/GenBank/DDBJ databases">
        <title>Genomic Encyclopedia of Type Strains, Phase IV (KMG-IV): sequencing the most valuable type-strain genomes for metagenomic binning, comparative biology and taxonomic classification.</title>
        <authorList>
            <person name="Goeker M."/>
        </authorList>
    </citation>
    <scope>NUCLEOTIDE SEQUENCE [LARGE SCALE GENOMIC DNA]</scope>
    <source>
        <strain evidence="6 7">DSM 24032</strain>
    </source>
</reference>
<feature type="transmembrane region" description="Helical" evidence="5">
    <location>
        <begin position="6"/>
        <end position="26"/>
    </location>
</feature>
<evidence type="ECO:0000313" key="7">
    <source>
        <dbReference type="Proteomes" id="UP000253083"/>
    </source>
</evidence>
<gene>
    <name evidence="6" type="ORF">DFR28_102963</name>
</gene>
<feature type="transmembrane region" description="Helical" evidence="5">
    <location>
        <begin position="109"/>
        <end position="129"/>
    </location>
</feature>
<keyword evidence="3 5" id="KW-1133">Transmembrane helix</keyword>
<dbReference type="InterPro" id="IPR050997">
    <property type="entry name" value="MAPEG"/>
</dbReference>
<dbReference type="PANTHER" id="PTHR10250:SF15">
    <property type="entry name" value="MICROSOMAL GLUTATHIONE S-TRANSFERASE-RELATED"/>
    <property type="match status" value="1"/>
</dbReference>
<dbReference type="Gene3D" id="1.20.120.550">
    <property type="entry name" value="Membrane associated eicosanoid/glutathione metabolism-like domain"/>
    <property type="match status" value="1"/>
</dbReference>
<keyword evidence="2 5" id="KW-0812">Transmembrane</keyword>
<dbReference type="AlphaFoldDB" id="A0A395JL65"/>
<protein>
    <submittedName>
        <fullName evidence="6">Glutathione S-transferase</fullName>
    </submittedName>
</protein>
<dbReference type="GO" id="GO:0006691">
    <property type="term" value="P:leukotriene metabolic process"/>
    <property type="evidence" value="ECO:0007669"/>
    <property type="project" value="UniProtKB-ARBA"/>
</dbReference>
<dbReference type="PANTHER" id="PTHR10250">
    <property type="entry name" value="MICROSOMAL GLUTATHIONE S-TRANSFERASE"/>
    <property type="match status" value="1"/>
</dbReference>
<dbReference type="InterPro" id="IPR023352">
    <property type="entry name" value="MAPEG-like_dom_sf"/>
</dbReference>
<keyword evidence="7" id="KW-1185">Reference proteome</keyword>
<dbReference type="InParanoid" id="A0A395JL65"/>
<dbReference type="SUPFAM" id="SSF161084">
    <property type="entry name" value="MAPEG domain-like"/>
    <property type="match status" value="1"/>
</dbReference>
<dbReference type="GO" id="GO:0016020">
    <property type="term" value="C:membrane"/>
    <property type="evidence" value="ECO:0007669"/>
    <property type="project" value="UniProtKB-SubCell"/>
</dbReference>
<evidence type="ECO:0000313" key="6">
    <source>
        <dbReference type="EMBL" id="RBP51533.1"/>
    </source>
</evidence>
<keyword evidence="6" id="KW-0808">Transferase</keyword>
<dbReference type="EMBL" id="QNRT01000002">
    <property type="protein sequence ID" value="RBP51533.1"/>
    <property type="molecule type" value="Genomic_DNA"/>
</dbReference>
<dbReference type="OrthoDB" id="464934at2"/>
<name>A0A395JL65_9GAMM</name>
<dbReference type="InterPro" id="IPR001129">
    <property type="entry name" value="Membr-assoc_MAPEG"/>
</dbReference>
<dbReference type="Pfam" id="PF01124">
    <property type="entry name" value="MAPEG"/>
    <property type="match status" value="1"/>
</dbReference>
<evidence type="ECO:0000256" key="2">
    <source>
        <dbReference type="ARBA" id="ARBA00022692"/>
    </source>
</evidence>